<evidence type="ECO:0000259" key="2">
    <source>
        <dbReference type="PROSITE" id="PS51029"/>
    </source>
</evidence>
<evidence type="ECO:0000313" key="4">
    <source>
        <dbReference type="Proteomes" id="UP001487740"/>
    </source>
</evidence>
<gene>
    <name evidence="3" type="ORF">O3P69_003950</name>
</gene>
<dbReference type="InterPro" id="IPR006578">
    <property type="entry name" value="MADF-dom"/>
</dbReference>
<dbReference type="PROSITE" id="PS51029">
    <property type="entry name" value="MADF"/>
    <property type="match status" value="1"/>
</dbReference>
<dbReference type="SMART" id="SM00595">
    <property type="entry name" value="MADF"/>
    <property type="match status" value="1"/>
</dbReference>
<feature type="compositionally biased region" description="Polar residues" evidence="1">
    <location>
        <begin position="135"/>
        <end position="148"/>
    </location>
</feature>
<proteinExistence type="predicted"/>
<sequence>MWSTEKTLGLIELLHSSPVLWDASCVDYKNKLKKADAVREIANTLSVDESEIEKKIKALKVQFRREHLKLTSLKKSGASPKKYAWFGYKPLLFLLQGRGARGSQLTDATKRQIAEVDFEQETDAATRSAPHQDDAPQSASKPRPSSTNKRSEGKVDETFQMMKSLAEHTIGRDEYHVFGENVAHKLRNCGRSRREVSFAQHKINEIIFNLEMGCFGEDTNQFPEAHFIFRKPASSSVNPKRQSSESHHPSHTDQAGLSRQAGESRWATQPTQCEDNLGLWRIDSADGRQSEANFPAARRPFPAAPPSVAGVTRTTLDATPSIRFIMKRGCRSQRWWAGRGSRGRVRWLAGGRTRDGTPRTASLLRAPPYPRLGGTTTTTTTIIISTRPGWLVPLKLQDPGLTGVFGMKPRVAYQHVPVPEFRLWVVRQLAKLAAPKWWWRARFPASLVPARHQPARHATPASLSPLHAHFASGPFWYEA</sequence>
<feature type="region of interest" description="Disordered" evidence="1">
    <location>
        <begin position="233"/>
        <end position="270"/>
    </location>
</feature>
<feature type="region of interest" description="Disordered" evidence="1">
    <location>
        <begin position="290"/>
        <end position="309"/>
    </location>
</feature>
<evidence type="ECO:0000256" key="1">
    <source>
        <dbReference type="SAM" id="MobiDB-lite"/>
    </source>
</evidence>
<dbReference type="PANTHER" id="PTHR21505:SF15">
    <property type="entry name" value="RE18252P"/>
    <property type="match status" value="1"/>
</dbReference>
<dbReference type="Proteomes" id="UP001487740">
    <property type="component" value="Unassembled WGS sequence"/>
</dbReference>
<dbReference type="EMBL" id="JARAKH010000012">
    <property type="protein sequence ID" value="KAK8398437.1"/>
    <property type="molecule type" value="Genomic_DNA"/>
</dbReference>
<feature type="region of interest" description="Disordered" evidence="1">
    <location>
        <begin position="121"/>
        <end position="158"/>
    </location>
</feature>
<dbReference type="AlphaFoldDB" id="A0AAW0UIB0"/>
<protein>
    <recommendedName>
        <fullName evidence="2">MADF domain-containing protein</fullName>
    </recommendedName>
</protein>
<feature type="compositionally biased region" description="Basic and acidic residues" evidence="1">
    <location>
        <begin position="242"/>
        <end position="251"/>
    </location>
</feature>
<organism evidence="3 4">
    <name type="scientific">Scylla paramamosain</name>
    <name type="common">Mud crab</name>
    <dbReference type="NCBI Taxonomy" id="85552"/>
    <lineage>
        <taxon>Eukaryota</taxon>
        <taxon>Metazoa</taxon>
        <taxon>Ecdysozoa</taxon>
        <taxon>Arthropoda</taxon>
        <taxon>Crustacea</taxon>
        <taxon>Multicrustacea</taxon>
        <taxon>Malacostraca</taxon>
        <taxon>Eumalacostraca</taxon>
        <taxon>Eucarida</taxon>
        <taxon>Decapoda</taxon>
        <taxon>Pleocyemata</taxon>
        <taxon>Brachyura</taxon>
        <taxon>Eubrachyura</taxon>
        <taxon>Portunoidea</taxon>
        <taxon>Portunidae</taxon>
        <taxon>Portuninae</taxon>
        <taxon>Scylla</taxon>
    </lineage>
</organism>
<dbReference type="Pfam" id="PF10545">
    <property type="entry name" value="MADF_DNA_bdg"/>
    <property type="match status" value="1"/>
</dbReference>
<name>A0AAW0UIB0_SCYPA</name>
<keyword evidence="4" id="KW-1185">Reference proteome</keyword>
<feature type="compositionally biased region" description="Low complexity" evidence="1">
    <location>
        <begin position="292"/>
        <end position="301"/>
    </location>
</feature>
<feature type="region of interest" description="Disordered" evidence="1">
    <location>
        <begin position="350"/>
        <end position="371"/>
    </location>
</feature>
<evidence type="ECO:0000313" key="3">
    <source>
        <dbReference type="EMBL" id="KAK8398437.1"/>
    </source>
</evidence>
<comment type="caution">
    <text evidence="3">The sequence shown here is derived from an EMBL/GenBank/DDBJ whole genome shotgun (WGS) entry which is preliminary data.</text>
</comment>
<reference evidence="3 4" key="1">
    <citation type="submission" date="2023-03" db="EMBL/GenBank/DDBJ databases">
        <title>High-quality genome of Scylla paramamosain provides insights in environmental adaptation.</title>
        <authorList>
            <person name="Zhang L."/>
        </authorList>
    </citation>
    <scope>NUCLEOTIDE SEQUENCE [LARGE SCALE GENOMIC DNA]</scope>
    <source>
        <strain evidence="3">LZ_2023a</strain>
        <tissue evidence="3">Muscle</tissue>
    </source>
</reference>
<dbReference type="PANTHER" id="PTHR21505">
    <property type="entry name" value="MADF DOMAIN-CONTAINING PROTEIN-RELATED"/>
    <property type="match status" value="1"/>
</dbReference>
<feature type="domain" description="MADF" evidence="2">
    <location>
        <begin position="9"/>
        <end position="99"/>
    </location>
</feature>
<accession>A0AAW0UIB0</accession>